<dbReference type="EMBL" id="ML120813">
    <property type="protein sequence ID" value="RPA88553.1"/>
    <property type="molecule type" value="Genomic_DNA"/>
</dbReference>
<keyword evidence="3" id="KW-1185">Reference proteome</keyword>
<proteinExistence type="predicted"/>
<evidence type="ECO:0000313" key="1">
    <source>
        <dbReference type="EMBL" id="RPA88535.1"/>
    </source>
</evidence>
<dbReference type="EMBL" id="ML120852">
    <property type="protein sequence ID" value="RPA88535.1"/>
    <property type="molecule type" value="Genomic_DNA"/>
</dbReference>
<evidence type="ECO:0000313" key="2">
    <source>
        <dbReference type="EMBL" id="RPA88553.1"/>
    </source>
</evidence>
<accession>A0A3N4IQV3</accession>
<organism evidence="2 3">
    <name type="scientific">Choiromyces venosus 120613-1</name>
    <dbReference type="NCBI Taxonomy" id="1336337"/>
    <lineage>
        <taxon>Eukaryota</taxon>
        <taxon>Fungi</taxon>
        <taxon>Dikarya</taxon>
        <taxon>Ascomycota</taxon>
        <taxon>Pezizomycotina</taxon>
        <taxon>Pezizomycetes</taxon>
        <taxon>Pezizales</taxon>
        <taxon>Tuberaceae</taxon>
        <taxon>Choiromyces</taxon>
    </lineage>
</organism>
<name>A0A3N4IQV3_9PEZI</name>
<dbReference type="Proteomes" id="UP000276215">
    <property type="component" value="Unassembled WGS sequence"/>
</dbReference>
<sequence length="57" mass="6624">MLAIATRPISWFGGRRVMRVQFQNFPIPPLDPIQDYFQCISRPPTVPYFKKFPVSPA</sequence>
<evidence type="ECO:0000313" key="3">
    <source>
        <dbReference type="Proteomes" id="UP000276215"/>
    </source>
</evidence>
<dbReference type="AlphaFoldDB" id="A0A3N4IQV3"/>
<reference evidence="2 3" key="1">
    <citation type="journal article" date="2018" name="Nat. Ecol. Evol.">
        <title>Pezizomycetes genomes reveal the molecular basis of ectomycorrhizal truffle lifestyle.</title>
        <authorList>
            <person name="Murat C."/>
            <person name="Payen T."/>
            <person name="Noel B."/>
            <person name="Kuo A."/>
            <person name="Morin E."/>
            <person name="Chen J."/>
            <person name="Kohler A."/>
            <person name="Krizsan K."/>
            <person name="Balestrini R."/>
            <person name="Da Silva C."/>
            <person name="Montanini B."/>
            <person name="Hainaut M."/>
            <person name="Levati E."/>
            <person name="Barry K.W."/>
            <person name="Belfiori B."/>
            <person name="Cichocki N."/>
            <person name="Clum A."/>
            <person name="Dockter R.B."/>
            <person name="Fauchery L."/>
            <person name="Guy J."/>
            <person name="Iotti M."/>
            <person name="Le Tacon F."/>
            <person name="Lindquist E.A."/>
            <person name="Lipzen A."/>
            <person name="Malagnac F."/>
            <person name="Mello A."/>
            <person name="Molinier V."/>
            <person name="Miyauchi S."/>
            <person name="Poulain J."/>
            <person name="Riccioni C."/>
            <person name="Rubini A."/>
            <person name="Sitrit Y."/>
            <person name="Splivallo R."/>
            <person name="Traeger S."/>
            <person name="Wang M."/>
            <person name="Zifcakova L."/>
            <person name="Wipf D."/>
            <person name="Zambonelli A."/>
            <person name="Paolocci F."/>
            <person name="Nowrousian M."/>
            <person name="Ottonello S."/>
            <person name="Baldrian P."/>
            <person name="Spatafora J.W."/>
            <person name="Henrissat B."/>
            <person name="Nagy L.G."/>
            <person name="Aury J.M."/>
            <person name="Wincker P."/>
            <person name="Grigoriev I.V."/>
            <person name="Bonfante P."/>
            <person name="Martin F.M."/>
        </authorList>
    </citation>
    <scope>NUCLEOTIDE SEQUENCE [LARGE SCALE GENOMIC DNA]</scope>
    <source>
        <strain evidence="2 3">120613-1</strain>
    </source>
</reference>
<protein>
    <submittedName>
        <fullName evidence="2">Uncharacterized protein</fullName>
    </submittedName>
</protein>
<gene>
    <name evidence="2" type="ORF">L873DRAFT_1824361</name>
    <name evidence="1" type="ORF">L873DRAFT_1824382</name>
</gene>